<feature type="transmembrane region" description="Helical" evidence="1">
    <location>
        <begin position="39"/>
        <end position="61"/>
    </location>
</feature>
<keyword evidence="1" id="KW-0472">Membrane</keyword>
<feature type="transmembrane region" description="Helical" evidence="1">
    <location>
        <begin position="68"/>
        <end position="86"/>
    </location>
</feature>
<dbReference type="AlphaFoldDB" id="A0A1B2DFJ4"/>
<keyword evidence="1" id="KW-0812">Transmembrane</keyword>
<proteinExistence type="predicted"/>
<name>A0A1B2DFJ4_9BACL</name>
<reference evidence="2" key="1">
    <citation type="submission" date="2016-08" db="EMBL/GenBank/DDBJ databases">
        <title>Complete Genome Seqeunce of Paenibacillus sp. BIHB 4019 from tea rhizoplane.</title>
        <authorList>
            <person name="Thakur R."/>
            <person name="Swarnkar M.K."/>
            <person name="Gulati A."/>
        </authorList>
    </citation>
    <scope>NUCLEOTIDE SEQUENCE [LARGE SCALE GENOMIC DNA]</scope>
    <source>
        <strain evidence="2">BIHB4019</strain>
    </source>
</reference>
<dbReference type="EMBL" id="CP016808">
    <property type="protein sequence ID" value="ANY66492.1"/>
    <property type="molecule type" value="Genomic_DNA"/>
</dbReference>
<feature type="transmembrane region" description="Helical" evidence="1">
    <location>
        <begin position="122"/>
        <end position="147"/>
    </location>
</feature>
<protein>
    <submittedName>
        <fullName evidence="2">Spore cortex biosynthesis protein YabQ</fullName>
    </submittedName>
</protein>
<evidence type="ECO:0000313" key="2">
    <source>
        <dbReference type="EMBL" id="ANY66492.1"/>
    </source>
</evidence>
<keyword evidence="1" id="KW-1133">Transmembrane helix</keyword>
<dbReference type="NCBIfam" id="TIGR02893">
    <property type="entry name" value="spore_yabQ"/>
    <property type="match status" value="1"/>
</dbReference>
<sequence>MTLTMQWYTLAMMLLSGIGMGVAFDGYRVVSNELRFPRWWLPVLDIIYWLVASIIVFRVLYASNNGEVRAYVFLGLAIGVTSYYFLFSKPVIKLVQGIIRAIRALIRGIVKTVEFVIIKPILLIYKLGIVALGFGTAFTIFVLKIVLKLTRPLWLLLWWVLGPIIRPLNRLFIKYADKLKLTERFKAAVARVVALWRKLF</sequence>
<accession>A0A1B2DFJ4</accession>
<dbReference type="Pfam" id="PF09578">
    <property type="entry name" value="Spore_YabQ"/>
    <property type="match status" value="1"/>
</dbReference>
<organism evidence="2">
    <name type="scientific">Paenibacillus sp. BIHB 4019</name>
    <dbReference type="NCBI Taxonomy" id="1870819"/>
    <lineage>
        <taxon>Bacteria</taxon>
        <taxon>Bacillati</taxon>
        <taxon>Bacillota</taxon>
        <taxon>Bacilli</taxon>
        <taxon>Bacillales</taxon>
        <taxon>Paenibacillaceae</taxon>
        <taxon>Paenibacillus</taxon>
    </lineage>
</organism>
<gene>
    <name evidence="2" type="ORF">BBD42_08500</name>
</gene>
<feature type="transmembrane region" description="Helical" evidence="1">
    <location>
        <begin position="7"/>
        <end position="27"/>
    </location>
</feature>
<dbReference type="InterPro" id="IPR019074">
    <property type="entry name" value="YabQ"/>
</dbReference>
<evidence type="ECO:0000256" key="1">
    <source>
        <dbReference type="SAM" id="Phobius"/>
    </source>
</evidence>